<gene>
    <name evidence="1" type="ORF">BJ138DRAFT_691328</name>
</gene>
<evidence type="ECO:0000313" key="2">
    <source>
        <dbReference type="Proteomes" id="UP000790377"/>
    </source>
</evidence>
<reference evidence="1" key="1">
    <citation type="journal article" date="2021" name="New Phytol.">
        <title>Evolutionary innovations through gain and loss of genes in the ectomycorrhizal Boletales.</title>
        <authorList>
            <person name="Wu G."/>
            <person name="Miyauchi S."/>
            <person name="Morin E."/>
            <person name="Kuo A."/>
            <person name="Drula E."/>
            <person name="Varga T."/>
            <person name="Kohler A."/>
            <person name="Feng B."/>
            <person name="Cao Y."/>
            <person name="Lipzen A."/>
            <person name="Daum C."/>
            <person name="Hundley H."/>
            <person name="Pangilinan J."/>
            <person name="Johnson J."/>
            <person name="Barry K."/>
            <person name="LaButti K."/>
            <person name="Ng V."/>
            <person name="Ahrendt S."/>
            <person name="Min B."/>
            <person name="Choi I.G."/>
            <person name="Park H."/>
            <person name="Plett J.M."/>
            <person name="Magnuson J."/>
            <person name="Spatafora J.W."/>
            <person name="Nagy L.G."/>
            <person name="Henrissat B."/>
            <person name="Grigoriev I.V."/>
            <person name="Yang Z.L."/>
            <person name="Xu J."/>
            <person name="Martin F.M."/>
        </authorList>
    </citation>
    <scope>NUCLEOTIDE SEQUENCE</scope>
    <source>
        <strain evidence="1">ATCC 28755</strain>
    </source>
</reference>
<protein>
    <submittedName>
        <fullName evidence="1">Uncharacterized protein</fullName>
    </submittedName>
</protein>
<sequence length="234" mass="26107">MSDPPPSPADIQTLALMSVSALAFCCWDLFLTFDDEVRLIWSKSSKSSIKWMFLSARYIGIGSLASFVSLGTIGPMLGCQGVIVLQVTMSQILVMVLETVLYLRVHALYNQNRHMRLFLIFLAFSGTTTALLSLILSMPYNQFDANCVITRTGPGAPALALQFCAYHSRQHTPSARSCEIHTYLSTVWHQIANRDFDASRWDNFLYLSHGSIATNCHTDGACAWSQHRDSDPIF</sequence>
<proteinExistence type="predicted"/>
<comment type="caution">
    <text evidence="1">The sequence shown here is derived from an EMBL/GenBank/DDBJ whole genome shotgun (WGS) entry which is preliminary data.</text>
</comment>
<dbReference type="EMBL" id="MU267593">
    <property type="protein sequence ID" value="KAH7916164.1"/>
    <property type="molecule type" value="Genomic_DNA"/>
</dbReference>
<evidence type="ECO:0000313" key="1">
    <source>
        <dbReference type="EMBL" id="KAH7916164.1"/>
    </source>
</evidence>
<name>A0ACB8ASN8_9AGAM</name>
<keyword evidence="2" id="KW-1185">Reference proteome</keyword>
<accession>A0ACB8ASN8</accession>
<dbReference type="Proteomes" id="UP000790377">
    <property type="component" value="Unassembled WGS sequence"/>
</dbReference>
<organism evidence="1 2">
    <name type="scientific">Hygrophoropsis aurantiaca</name>
    <dbReference type="NCBI Taxonomy" id="72124"/>
    <lineage>
        <taxon>Eukaryota</taxon>
        <taxon>Fungi</taxon>
        <taxon>Dikarya</taxon>
        <taxon>Basidiomycota</taxon>
        <taxon>Agaricomycotina</taxon>
        <taxon>Agaricomycetes</taxon>
        <taxon>Agaricomycetidae</taxon>
        <taxon>Boletales</taxon>
        <taxon>Coniophorineae</taxon>
        <taxon>Hygrophoropsidaceae</taxon>
        <taxon>Hygrophoropsis</taxon>
    </lineage>
</organism>